<feature type="transmembrane region" description="Helical" evidence="1">
    <location>
        <begin position="80"/>
        <end position="100"/>
    </location>
</feature>
<reference evidence="2 3" key="1">
    <citation type="submission" date="2016-08" db="EMBL/GenBank/DDBJ databases">
        <title>A new outlook on sporulation: Clostridium algidixylanolyticum.</title>
        <authorList>
            <person name="Poppleton D.I."/>
            <person name="Gribaldo S."/>
        </authorList>
    </citation>
    <scope>NUCLEOTIDE SEQUENCE [LARGE SCALE GENOMIC DNA]</scope>
    <source>
        <strain evidence="2 3">SPL73</strain>
    </source>
</reference>
<proteinExistence type="predicted"/>
<comment type="caution">
    <text evidence="2">The sequence shown here is derived from an EMBL/GenBank/DDBJ whole genome shotgun (WGS) entry which is preliminary data.</text>
</comment>
<protein>
    <submittedName>
        <fullName evidence="2">Uncharacterized protein</fullName>
    </submittedName>
</protein>
<dbReference type="AlphaFoldDB" id="A0A419SY69"/>
<evidence type="ECO:0000313" key="2">
    <source>
        <dbReference type="EMBL" id="RKD30131.1"/>
    </source>
</evidence>
<keyword evidence="1" id="KW-0812">Transmembrane</keyword>
<evidence type="ECO:0000313" key="3">
    <source>
        <dbReference type="Proteomes" id="UP000284277"/>
    </source>
</evidence>
<dbReference type="EMBL" id="MCIA01000031">
    <property type="protein sequence ID" value="RKD30131.1"/>
    <property type="molecule type" value="Genomic_DNA"/>
</dbReference>
<dbReference type="RefSeq" id="WP_120197653.1">
    <property type="nucleotide sequence ID" value="NZ_MCIA01000031.1"/>
</dbReference>
<name>A0A419SY69_9FIRM</name>
<keyword evidence="1" id="KW-1133">Transmembrane helix</keyword>
<organism evidence="2 3">
    <name type="scientific">Lacrimispora algidixylanolytica</name>
    <dbReference type="NCBI Taxonomy" id="94868"/>
    <lineage>
        <taxon>Bacteria</taxon>
        <taxon>Bacillati</taxon>
        <taxon>Bacillota</taxon>
        <taxon>Clostridia</taxon>
        <taxon>Lachnospirales</taxon>
        <taxon>Lachnospiraceae</taxon>
        <taxon>Lacrimispora</taxon>
    </lineage>
</organism>
<dbReference type="Proteomes" id="UP000284277">
    <property type="component" value="Unassembled WGS sequence"/>
</dbReference>
<keyword evidence="1" id="KW-0472">Membrane</keyword>
<evidence type="ECO:0000256" key="1">
    <source>
        <dbReference type="SAM" id="Phobius"/>
    </source>
</evidence>
<sequence>MNKKDGLKLPQIPITAPFLLEAFIFQCFRFAEWRNDVSLDIQFRILCGSLAIAFMFLYYYITLFIGVLKSGDKNDKIKQLLYISLFAVLGLGTFLINYFIA</sequence>
<accession>A0A419SY69</accession>
<gene>
    <name evidence="2" type="ORF">BET01_05905</name>
</gene>
<feature type="transmembrane region" description="Helical" evidence="1">
    <location>
        <begin position="43"/>
        <end position="68"/>
    </location>
</feature>
<dbReference type="OrthoDB" id="9935868at2"/>
<keyword evidence="3" id="KW-1185">Reference proteome</keyword>